<feature type="domain" description="YjiS-like" evidence="1">
    <location>
        <begin position="7"/>
        <end position="41"/>
    </location>
</feature>
<name>A0ABY5S0X9_9HYPH</name>
<sequence length="49" mass="5582">MFLSVVLSTLRQWHRSRKTARELGALTDRELSDIGLTRGDISKAVRQGR</sequence>
<geneLocation type="plasmid" evidence="2 3">
    <name>pR24_3</name>
</geneLocation>
<reference evidence="2" key="1">
    <citation type="submission" date="2022-08" db="EMBL/GenBank/DDBJ databases">
        <title>Microvirga terrae sp. nov., isolated from soil.</title>
        <authorList>
            <person name="Kim K.H."/>
            <person name="Seo Y.L."/>
            <person name="Kim J.M."/>
            <person name="Lee J.K."/>
            <person name="Han D.M."/>
            <person name="Jeon C.O."/>
        </authorList>
    </citation>
    <scope>NUCLEOTIDE SEQUENCE</scope>
    <source>
        <strain evidence="2">R24</strain>
        <plasmid evidence="2">pR24_3</plasmid>
    </source>
</reference>
<gene>
    <name evidence="2" type="ORF">HPT29_028440</name>
</gene>
<keyword evidence="2" id="KW-0614">Plasmid</keyword>
<protein>
    <submittedName>
        <fullName evidence="2">DUF1127 domain-containing protein</fullName>
    </submittedName>
</protein>
<accession>A0ABY5S0X9</accession>
<evidence type="ECO:0000313" key="3">
    <source>
        <dbReference type="Proteomes" id="UP001017257"/>
    </source>
</evidence>
<dbReference type="Proteomes" id="UP001017257">
    <property type="component" value="Plasmid pR24_3"/>
</dbReference>
<dbReference type="EMBL" id="CP102848">
    <property type="protein sequence ID" value="UVF22883.1"/>
    <property type="molecule type" value="Genomic_DNA"/>
</dbReference>
<organism evidence="2 3">
    <name type="scientific">Microvirga terrae</name>
    <dbReference type="NCBI Taxonomy" id="2740529"/>
    <lineage>
        <taxon>Bacteria</taxon>
        <taxon>Pseudomonadati</taxon>
        <taxon>Pseudomonadota</taxon>
        <taxon>Alphaproteobacteria</taxon>
        <taxon>Hyphomicrobiales</taxon>
        <taxon>Methylobacteriaceae</taxon>
        <taxon>Microvirga</taxon>
    </lineage>
</organism>
<evidence type="ECO:0000259" key="1">
    <source>
        <dbReference type="Pfam" id="PF06568"/>
    </source>
</evidence>
<evidence type="ECO:0000313" key="2">
    <source>
        <dbReference type="EMBL" id="UVF22883.1"/>
    </source>
</evidence>
<dbReference type="RefSeq" id="WP_173946264.1">
    <property type="nucleotide sequence ID" value="NZ_CP102848.1"/>
</dbReference>
<dbReference type="Pfam" id="PF06568">
    <property type="entry name" value="YjiS-like"/>
    <property type="match status" value="1"/>
</dbReference>
<dbReference type="InterPro" id="IPR009506">
    <property type="entry name" value="YjiS-like"/>
</dbReference>
<proteinExistence type="predicted"/>
<keyword evidence="3" id="KW-1185">Reference proteome</keyword>